<accession>A0A1C6RTF9</accession>
<evidence type="ECO:0000313" key="2">
    <source>
        <dbReference type="EMBL" id="SCL20496.1"/>
    </source>
</evidence>
<name>A0A1C6RTF9_9ACTN</name>
<dbReference type="STRING" id="568872.GA0070624_2009"/>
<dbReference type="OrthoDB" id="9956298at2"/>
<dbReference type="AlphaFoldDB" id="A0A1C6RTF9"/>
<proteinExistence type="predicted"/>
<gene>
    <name evidence="2" type="ORF">GA0070624_2009</name>
</gene>
<dbReference type="EMBL" id="FMHV01000002">
    <property type="protein sequence ID" value="SCL20496.1"/>
    <property type="molecule type" value="Genomic_DNA"/>
</dbReference>
<evidence type="ECO:0000313" key="3">
    <source>
        <dbReference type="Proteomes" id="UP000199413"/>
    </source>
</evidence>
<organism evidence="2 3">
    <name type="scientific">Micromonospora rhizosphaerae</name>
    <dbReference type="NCBI Taxonomy" id="568872"/>
    <lineage>
        <taxon>Bacteria</taxon>
        <taxon>Bacillati</taxon>
        <taxon>Actinomycetota</taxon>
        <taxon>Actinomycetes</taxon>
        <taxon>Micromonosporales</taxon>
        <taxon>Micromonosporaceae</taxon>
        <taxon>Micromonospora</taxon>
    </lineage>
</organism>
<evidence type="ECO:0000256" key="1">
    <source>
        <dbReference type="SAM" id="MobiDB-lite"/>
    </source>
</evidence>
<reference evidence="3" key="1">
    <citation type="submission" date="2016-06" db="EMBL/GenBank/DDBJ databases">
        <authorList>
            <person name="Varghese N."/>
            <person name="Submissions Spin"/>
        </authorList>
    </citation>
    <scope>NUCLEOTIDE SEQUENCE [LARGE SCALE GENOMIC DNA]</scope>
    <source>
        <strain evidence="3">DSM 45431</strain>
    </source>
</reference>
<dbReference type="Proteomes" id="UP000199413">
    <property type="component" value="Unassembled WGS sequence"/>
</dbReference>
<feature type="region of interest" description="Disordered" evidence="1">
    <location>
        <begin position="102"/>
        <end position="162"/>
    </location>
</feature>
<keyword evidence="3" id="KW-1185">Reference proteome</keyword>
<feature type="compositionally biased region" description="Low complexity" evidence="1">
    <location>
        <begin position="116"/>
        <end position="131"/>
    </location>
</feature>
<protein>
    <submittedName>
        <fullName evidence="2">Uncharacterized protein</fullName>
    </submittedName>
</protein>
<dbReference type="RefSeq" id="WP_091339298.1">
    <property type="nucleotide sequence ID" value="NZ_FMHV01000002.1"/>
</dbReference>
<sequence length="162" mass="17578">MSTSPRDLGSEDPDDLTLDLDEVPGVGQVLLKSLPHNAVVAYRGEPTASERAMLSWHMTDKERYEFAAGMERVSDRLRQMTPQQTEDFLAALDEETKRLNLDLPIRSEDVPGSQDNPTASTAASGPATNPSRRSATHSRRKMNPSSFVPGLLARGSGSVAEG</sequence>